<feature type="region of interest" description="Disordered" evidence="1">
    <location>
        <begin position="1"/>
        <end position="25"/>
    </location>
</feature>
<dbReference type="AlphaFoldDB" id="A0A4Z2IXR2"/>
<accession>A0A4Z2IXR2</accession>
<name>A0A4Z2IXR2_9TELE</name>
<keyword evidence="3" id="KW-1185">Reference proteome</keyword>
<dbReference type="EMBL" id="SRLO01000038">
    <property type="protein sequence ID" value="TNN82676.1"/>
    <property type="molecule type" value="Genomic_DNA"/>
</dbReference>
<protein>
    <submittedName>
        <fullName evidence="2">Uncharacterized protein</fullName>
    </submittedName>
</protein>
<organism evidence="2 3">
    <name type="scientific">Liparis tanakae</name>
    <name type="common">Tanaka's snailfish</name>
    <dbReference type="NCBI Taxonomy" id="230148"/>
    <lineage>
        <taxon>Eukaryota</taxon>
        <taxon>Metazoa</taxon>
        <taxon>Chordata</taxon>
        <taxon>Craniata</taxon>
        <taxon>Vertebrata</taxon>
        <taxon>Euteleostomi</taxon>
        <taxon>Actinopterygii</taxon>
        <taxon>Neopterygii</taxon>
        <taxon>Teleostei</taxon>
        <taxon>Neoteleostei</taxon>
        <taxon>Acanthomorphata</taxon>
        <taxon>Eupercaria</taxon>
        <taxon>Perciformes</taxon>
        <taxon>Cottioidei</taxon>
        <taxon>Cottales</taxon>
        <taxon>Liparidae</taxon>
        <taxon>Liparis</taxon>
    </lineage>
</organism>
<evidence type="ECO:0000313" key="2">
    <source>
        <dbReference type="EMBL" id="TNN82676.1"/>
    </source>
</evidence>
<dbReference type="Proteomes" id="UP000314294">
    <property type="component" value="Unassembled WGS sequence"/>
</dbReference>
<proteinExistence type="predicted"/>
<reference evidence="2 3" key="1">
    <citation type="submission" date="2019-03" db="EMBL/GenBank/DDBJ databases">
        <title>First draft genome of Liparis tanakae, snailfish: a comprehensive survey of snailfish specific genes.</title>
        <authorList>
            <person name="Kim W."/>
            <person name="Song I."/>
            <person name="Jeong J.-H."/>
            <person name="Kim D."/>
            <person name="Kim S."/>
            <person name="Ryu S."/>
            <person name="Song J.Y."/>
            <person name="Lee S.K."/>
        </authorList>
    </citation>
    <scope>NUCLEOTIDE SEQUENCE [LARGE SCALE GENOMIC DNA]</scope>
    <source>
        <tissue evidence="2">Muscle</tissue>
    </source>
</reference>
<comment type="caution">
    <text evidence="2">The sequence shown here is derived from an EMBL/GenBank/DDBJ whole genome shotgun (WGS) entry which is preliminary data.</text>
</comment>
<evidence type="ECO:0000313" key="3">
    <source>
        <dbReference type="Proteomes" id="UP000314294"/>
    </source>
</evidence>
<evidence type="ECO:0000256" key="1">
    <source>
        <dbReference type="SAM" id="MobiDB-lite"/>
    </source>
</evidence>
<gene>
    <name evidence="2" type="ORF">EYF80_007194</name>
</gene>
<sequence length="88" mass="9145">MVASVSVTPVHRCGQSMQQPSLTPGPRRVHGALLWLPPSFLGPGPGLANREESGHICISFANCLCCVCGGSRSSNGSHSGYVPTEAIQ</sequence>